<proteinExistence type="predicted"/>
<organism evidence="1 2">
    <name type="scientific">Halostagnicola larsenii XH-48</name>
    <dbReference type="NCBI Taxonomy" id="797299"/>
    <lineage>
        <taxon>Archaea</taxon>
        <taxon>Methanobacteriati</taxon>
        <taxon>Methanobacteriota</taxon>
        <taxon>Stenosarchaea group</taxon>
        <taxon>Halobacteria</taxon>
        <taxon>Halobacteriales</taxon>
        <taxon>Natrialbaceae</taxon>
        <taxon>Halostagnicola</taxon>
    </lineage>
</organism>
<protein>
    <submittedName>
        <fullName evidence="1">Uncharacterized protein</fullName>
    </submittedName>
</protein>
<sequence length="37" mass="4125">MLSVIDALFVDYQATVLAEALVDCLIIEVRRMLAVVM</sequence>
<gene>
    <name evidence="1" type="ORF">HALLA_02185</name>
</gene>
<dbReference type="EMBL" id="CP007056">
    <property type="protein sequence ID" value="AHG01205.1"/>
    <property type="molecule type" value="Genomic_DNA"/>
</dbReference>
<keyword evidence="1" id="KW-0614">Plasmid</keyword>
<evidence type="ECO:0000313" key="2">
    <source>
        <dbReference type="Proteomes" id="UP000019024"/>
    </source>
</evidence>
<dbReference type="HOGENOM" id="CLU_3338318_0_0_2"/>
<geneLocation type="plasmid" evidence="1">
    <name>unnamed</name>
</geneLocation>
<name>W0JVA4_9EURY</name>
<reference evidence="1 2" key="1">
    <citation type="submission" date="2014-01" db="EMBL/GenBank/DDBJ databases">
        <authorList>
            <consortium name="DOE Joint Genome Institute"/>
            <person name="Anderson I."/>
            <person name="Huntemann M."/>
            <person name="Han J."/>
            <person name="Chen A."/>
            <person name="Kyrpides N."/>
            <person name="Mavromatis K."/>
            <person name="Markowitz V."/>
            <person name="Palaniappan K."/>
            <person name="Ivanova N."/>
            <person name="Schaumberg A."/>
            <person name="Pati A."/>
            <person name="Liolios K."/>
            <person name="Nordberg H.P."/>
            <person name="Cantor M.N."/>
            <person name="Hua S.X."/>
            <person name="Woyke T."/>
        </authorList>
    </citation>
    <scope>NUCLEOTIDE SEQUENCE [LARGE SCALE GENOMIC DNA]</scope>
    <source>
        <strain evidence="1 2">XH-48</strain>
        <plasmid evidence="2">1</plasmid>
    </source>
</reference>
<keyword evidence="2" id="KW-1185">Reference proteome</keyword>
<evidence type="ECO:0000313" key="1">
    <source>
        <dbReference type="EMBL" id="AHG01205.1"/>
    </source>
</evidence>
<dbReference type="KEGG" id="hlr:HALLA_02185"/>
<dbReference type="Proteomes" id="UP000019024">
    <property type="component" value="Plasmid unnamed"/>
</dbReference>
<accession>W0JVA4</accession>
<dbReference type="AlphaFoldDB" id="W0JVA4"/>